<reference evidence="2" key="1">
    <citation type="submission" date="2020-11" db="EMBL/GenBank/DDBJ databases">
        <authorList>
            <person name="Tran Van P."/>
        </authorList>
    </citation>
    <scope>NUCLEOTIDE SEQUENCE</scope>
</reference>
<feature type="region of interest" description="Disordered" evidence="1">
    <location>
        <begin position="204"/>
        <end position="225"/>
    </location>
</feature>
<protein>
    <submittedName>
        <fullName evidence="2">Uncharacterized protein</fullName>
    </submittedName>
</protein>
<evidence type="ECO:0000256" key="1">
    <source>
        <dbReference type="SAM" id="MobiDB-lite"/>
    </source>
</evidence>
<proteinExistence type="predicted"/>
<sequence length="225" mass="24658">MENHIGKVTQLGFKPWVSLVIGWQSSPVWYSPKLWLSQYRGAWTEEGGPFRIRTDISPPATIQQENDASEHQTAVTSCGRDGMSFTSINLLIGRELFLGSLDTLRSLVASDDSHFSGAQWTSVLYIEPLLETGGVEKMATRCHPGALHLHVAYGAYIMCTRIKLLGSGTGEGMDLVGCVAAEEETTPARLQSLELRVKLTSPNYQQRNDELEGSGDASGNVHHII</sequence>
<name>A0A7R9I6I7_9NEOP</name>
<organism evidence="2">
    <name type="scientific">Timema bartmani</name>
    <dbReference type="NCBI Taxonomy" id="61472"/>
    <lineage>
        <taxon>Eukaryota</taxon>
        <taxon>Metazoa</taxon>
        <taxon>Ecdysozoa</taxon>
        <taxon>Arthropoda</taxon>
        <taxon>Hexapoda</taxon>
        <taxon>Insecta</taxon>
        <taxon>Pterygota</taxon>
        <taxon>Neoptera</taxon>
        <taxon>Polyneoptera</taxon>
        <taxon>Phasmatodea</taxon>
        <taxon>Timematodea</taxon>
        <taxon>Timematoidea</taxon>
        <taxon>Timematidae</taxon>
        <taxon>Timema</taxon>
    </lineage>
</organism>
<gene>
    <name evidence="2" type="ORF">TBIB3V08_LOCUS11587</name>
</gene>
<dbReference type="EMBL" id="OD571463">
    <property type="protein sequence ID" value="CAD7449312.1"/>
    <property type="molecule type" value="Genomic_DNA"/>
</dbReference>
<accession>A0A7R9I6I7</accession>
<evidence type="ECO:0000313" key="2">
    <source>
        <dbReference type="EMBL" id="CAD7449312.1"/>
    </source>
</evidence>
<dbReference type="AlphaFoldDB" id="A0A7R9I6I7"/>